<dbReference type="PANTHER" id="PTHR24637">
    <property type="entry name" value="COLLAGEN"/>
    <property type="match status" value="1"/>
</dbReference>
<dbReference type="InterPro" id="IPR002486">
    <property type="entry name" value="Col_cuticle_N"/>
</dbReference>
<organism evidence="5 6">
    <name type="scientific">Steinernema carpocapsae</name>
    <name type="common">Entomopathogenic nematode</name>
    <dbReference type="NCBI Taxonomy" id="34508"/>
    <lineage>
        <taxon>Eukaryota</taxon>
        <taxon>Metazoa</taxon>
        <taxon>Ecdysozoa</taxon>
        <taxon>Nematoda</taxon>
        <taxon>Chromadorea</taxon>
        <taxon>Rhabditida</taxon>
        <taxon>Tylenchina</taxon>
        <taxon>Panagrolaimomorpha</taxon>
        <taxon>Strongyloidoidea</taxon>
        <taxon>Steinernematidae</taxon>
        <taxon>Steinernema</taxon>
    </lineage>
</organism>
<keyword evidence="6" id="KW-1185">Reference proteome</keyword>
<dbReference type="STRING" id="34508.A0A4U8URL2"/>
<feature type="region of interest" description="Disordered" evidence="2">
    <location>
        <begin position="161"/>
        <end position="191"/>
    </location>
</feature>
<feature type="compositionally biased region" description="Pro residues" evidence="2">
    <location>
        <begin position="211"/>
        <end position="223"/>
    </location>
</feature>
<dbReference type="Pfam" id="PF01391">
    <property type="entry name" value="Collagen"/>
    <property type="match status" value="2"/>
</dbReference>
<dbReference type="Pfam" id="PF01484">
    <property type="entry name" value="Col_cuticle_N"/>
    <property type="match status" value="1"/>
</dbReference>
<feature type="region of interest" description="Disordered" evidence="2">
    <location>
        <begin position="205"/>
        <end position="353"/>
    </location>
</feature>
<accession>A0A4U8URL2</accession>
<keyword evidence="3" id="KW-0472">Membrane</keyword>
<reference evidence="5 6" key="1">
    <citation type="journal article" date="2015" name="Genome Biol.">
        <title>Comparative genomics of Steinernema reveals deeply conserved gene regulatory networks.</title>
        <authorList>
            <person name="Dillman A.R."/>
            <person name="Macchietto M."/>
            <person name="Porter C.F."/>
            <person name="Rogers A."/>
            <person name="Williams B."/>
            <person name="Antoshechkin I."/>
            <person name="Lee M.M."/>
            <person name="Goodwin Z."/>
            <person name="Lu X."/>
            <person name="Lewis E.E."/>
            <person name="Goodrich-Blair H."/>
            <person name="Stock S.P."/>
            <person name="Adams B.J."/>
            <person name="Sternberg P.W."/>
            <person name="Mortazavi A."/>
        </authorList>
    </citation>
    <scope>NUCLEOTIDE SEQUENCE [LARGE SCALE GENOMIC DNA]</scope>
    <source>
        <strain evidence="5 6">ALL</strain>
    </source>
</reference>
<dbReference type="SMART" id="SM01088">
    <property type="entry name" value="Col_cuticle_N"/>
    <property type="match status" value="1"/>
</dbReference>
<proteinExistence type="predicted"/>
<keyword evidence="3" id="KW-1133">Transmembrane helix</keyword>
<dbReference type="GO" id="GO:0042302">
    <property type="term" value="F:structural constituent of cuticle"/>
    <property type="evidence" value="ECO:0007669"/>
    <property type="project" value="InterPro"/>
</dbReference>
<keyword evidence="3" id="KW-0812">Transmembrane</keyword>
<evidence type="ECO:0000259" key="4">
    <source>
        <dbReference type="SMART" id="SM01088"/>
    </source>
</evidence>
<dbReference type="EMBL" id="AZBU02000001">
    <property type="protein sequence ID" value="TMS35852.1"/>
    <property type="molecule type" value="Genomic_DNA"/>
</dbReference>
<name>A0A4U8URL2_STECR</name>
<reference evidence="5 6" key="2">
    <citation type="journal article" date="2019" name="G3 (Bethesda)">
        <title>Hybrid Assembly of the Genome of the Entomopathogenic Nematode Steinernema carpocapsae Identifies the X-Chromosome.</title>
        <authorList>
            <person name="Serra L."/>
            <person name="Macchietto M."/>
            <person name="Macias-Munoz A."/>
            <person name="McGill C.J."/>
            <person name="Rodriguez I.M."/>
            <person name="Rodriguez B."/>
            <person name="Murad R."/>
            <person name="Mortazavi A."/>
        </authorList>
    </citation>
    <scope>NUCLEOTIDE SEQUENCE [LARGE SCALE GENOMIC DNA]</scope>
    <source>
        <strain evidence="5 6">ALL</strain>
    </source>
</reference>
<evidence type="ECO:0000256" key="1">
    <source>
        <dbReference type="ARBA" id="ARBA00022737"/>
    </source>
</evidence>
<dbReference type="Proteomes" id="UP000298663">
    <property type="component" value="Unassembled WGS sequence"/>
</dbReference>
<evidence type="ECO:0000313" key="6">
    <source>
        <dbReference type="Proteomes" id="UP000298663"/>
    </source>
</evidence>
<dbReference type="InterPro" id="IPR008160">
    <property type="entry name" value="Collagen"/>
</dbReference>
<feature type="compositionally biased region" description="Low complexity" evidence="2">
    <location>
        <begin position="224"/>
        <end position="233"/>
    </location>
</feature>
<keyword evidence="1" id="KW-0677">Repeat</keyword>
<comment type="caution">
    <text evidence="5">The sequence shown here is derived from an EMBL/GenBank/DDBJ whole genome shotgun (WGS) entry which is preliminary data.</text>
</comment>
<evidence type="ECO:0000256" key="2">
    <source>
        <dbReference type="SAM" id="MobiDB-lite"/>
    </source>
</evidence>
<evidence type="ECO:0000313" key="5">
    <source>
        <dbReference type="EMBL" id="TMS35852.1"/>
    </source>
</evidence>
<evidence type="ECO:0000256" key="3">
    <source>
        <dbReference type="SAM" id="Phobius"/>
    </source>
</evidence>
<protein>
    <recommendedName>
        <fullName evidence="4">Nematode cuticle collagen N-terminal domain-containing protein</fullName>
    </recommendedName>
</protein>
<feature type="compositionally biased region" description="Low complexity" evidence="2">
    <location>
        <begin position="287"/>
        <end position="307"/>
    </location>
</feature>
<gene>
    <name evidence="5" type="ORF">L596_003155</name>
</gene>
<dbReference type="AlphaFoldDB" id="A0A4U8URL2"/>
<sequence length="353" mass="36973">MVEDINLQQRAECDTLRLMAFFGTLVTTFALLNAIVIVPMLYGYAIYTHALLIEELDFCLLQTEDLWDEYRKSANFFKVKKRLKRQMYYPYDERTARFPSVYRSYQAVPANPNRGIFSASQPTRGFSNWVYRPSSVNRQEQFVRTFSTAMTQQQCCSCGMGPEGASGSPGLDGVNGKDGLPGQNGAPGMDVLSDKILEPDEELCFTCPMAEPGPPGNMGPPGSPGHAGSPGRPGNDGKSEPGPEGAPGPPGNSGSAGFPGVPGQPGAVTGMLMGFGPAGPPGPPGEAGPQGKAGKPGAPGKRGSAGPVGPSGYRGFDGTPGWNGQPGTPGESGNHGFKGRCGHCPTPRTAPGY</sequence>
<dbReference type="PANTHER" id="PTHR24637:SF315">
    <property type="entry name" value="CUTICLE COLLAGEN 40"/>
    <property type="match status" value="1"/>
</dbReference>
<feature type="transmembrane region" description="Helical" evidence="3">
    <location>
        <begin position="20"/>
        <end position="42"/>
    </location>
</feature>
<feature type="domain" description="Nematode cuticle collagen N-terminal" evidence="4">
    <location>
        <begin position="18"/>
        <end position="70"/>
    </location>
</feature>